<reference evidence="2 3" key="1">
    <citation type="submission" date="2019-03" db="EMBL/GenBank/DDBJ databases">
        <title>Genomic Encyclopedia of Archaeal and Bacterial Type Strains, Phase II (KMG-II): from individual species to whole genera.</title>
        <authorList>
            <person name="Goeker M."/>
        </authorList>
    </citation>
    <scope>NUCLEOTIDE SEQUENCE [LARGE SCALE GENOMIC DNA]</scope>
    <source>
        <strain evidence="2 3">DSM 15388</strain>
    </source>
</reference>
<dbReference type="Gene3D" id="1.25.40.650">
    <property type="match status" value="1"/>
</dbReference>
<keyword evidence="3" id="KW-1185">Reference proteome</keyword>
<evidence type="ECO:0000256" key="1">
    <source>
        <dbReference type="ARBA" id="ARBA00023136"/>
    </source>
</evidence>
<organism evidence="2 3">
    <name type="scientific">Reinekea marinisedimentorum</name>
    <dbReference type="NCBI Taxonomy" id="230495"/>
    <lineage>
        <taxon>Bacteria</taxon>
        <taxon>Pseudomonadati</taxon>
        <taxon>Pseudomonadota</taxon>
        <taxon>Gammaproteobacteria</taxon>
        <taxon>Oceanospirillales</taxon>
        <taxon>Saccharospirillaceae</taxon>
        <taxon>Reinekea</taxon>
    </lineage>
</organism>
<keyword evidence="1" id="KW-0472">Membrane</keyword>
<dbReference type="GO" id="GO:0030234">
    <property type="term" value="F:enzyme regulator activity"/>
    <property type="evidence" value="ECO:0007669"/>
    <property type="project" value="TreeGrafter"/>
</dbReference>
<name>A0A4R3I8U4_9GAMM</name>
<dbReference type="InterPro" id="IPR028082">
    <property type="entry name" value="Peripla_BP_I"/>
</dbReference>
<dbReference type="PANTHER" id="PTHR38038:SF1">
    <property type="entry name" value="PENICILLIN-BINDING PROTEIN ACTIVATOR LPOA"/>
    <property type="match status" value="1"/>
</dbReference>
<dbReference type="Pfam" id="PF04348">
    <property type="entry name" value="LppC"/>
    <property type="match status" value="1"/>
</dbReference>
<dbReference type="GO" id="GO:0009252">
    <property type="term" value="P:peptidoglycan biosynthetic process"/>
    <property type="evidence" value="ECO:0007669"/>
    <property type="project" value="TreeGrafter"/>
</dbReference>
<dbReference type="EMBL" id="SLZR01000005">
    <property type="protein sequence ID" value="TCS41729.1"/>
    <property type="molecule type" value="Genomic_DNA"/>
</dbReference>
<dbReference type="OrthoDB" id="6708821at2"/>
<dbReference type="SUPFAM" id="SSF53822">
    <property type="entry name" value="Periplasmic binding protein-like I"/>
    <property type="match status" value="1"/>
</dbReference>
<evidence type="ECO:0000313" key="2">
    <source>
        <dbReference type="EMBL" id="TCS41729.1"/>
    </source>
</evidence>
<dbReference type="InterPro" id="IPR007443">
    <property type="entry name" value="LpoA"/>
</dbReference>
<evidence type="ECO:0008006" key="4">
    <source>
        <dbReference type="Google" id="ProtNLM"/>
    </source>
</evidence>
<sequence length="619" mass="69089">MQFYSNSAACFMLNRLTLQTTLSSLLLLLLISGCGTTSVQTTSADADSTQTSADADFVDQQLTAVEALTELEHIEEASIILNGLNFEQISIAQKTRYILNQARIALAVGEGQTALDWISGEYAYLLDGLPLEDQIEISLMRSTAFELVGRPLSAARERIFLAPVLNEEQSEQNQEQIWFNLQLVPTERLKELAEYESSPDMDGWLNLAILSQEQSSDLNQLLKSVELWQESNPMHPAAQNLPGSLQMLRELSLSQPSQIAVMLPLSGPLVNAGKAIRNGLLSAWYSTQQSGNDTPELRFYDTANVEDAVKLYDIARINGAELVIGPLSKNKVQQLIDYNQLDVPVLALNYADTRASKVSNLYQFGLAPEDEAIQIADDIWQQGVRNVMVISPDSQWGDRVADAFISQWQLHGGSITSKARFNRPDQYLNNIKYALNISDSERRHALLAQRLDSDLEFEFRRRQDVDMVFMVAFPAQARQLKPILNYQRASDIPVVATSNIYAGQQAPDKDQDLNNIRFVEMPWRLYDQPEKQQASEAFQNSIANYASLVALGIDAYRLYPRAPQMSVFGDVRIQGVTGALTMSDTGRVIRELDWAVVKNGIVEPAPFLDKGNEELSADL</sequence>
<protein>
    <recommendedName>
        <fullName evidence="4">LppC lipoprotein</fullName>
    </recommendedName>
</protein>
<dbReference type="Gene3D" id="3.40.50.2300">
    <property type="match status" value="2"/>
</dbReference>
<dbReference type="GO" id="GO:0031241">
    <property type="term" value="C:periplasmic side of cell outer membrane"/>
    <property type="evidence" value="ECO:0007669"/>
    <property type="project" value="TreeGrafter"/>
</dbReference>
<dbReference type="AlphaFoldDB" id="A0A4R3I8U4"/>
<proteinExistence type="predicted"/>
<evidence type="ECO:0000313" key="3">
    <source>
        <dbReference type="Proteomes" id="UP000295793"/>
    </source>
</evidence>
<dbReference type="CDD" id="cd06339">
    <property type="entry name" value="PBP1_YraM_LppC_lipoprotein-like"/>
    <property type="match status" value="1"/>
</dbReference>
<dbReference type="PANTHER" id="PTHR38038">
    <property type="entry name" value="PENICILLIN-BINDING PROTEIN ACTIVATOR LPOA"/>
    <property type="match status" value="1"/>
</dbReference>
<accession>A0A4R3I8U4</accession>
<gene>
    <name evidence="2" type="ORF">BCF53_105157</name>
</gene>
<dbReference type="Proteomes" id="UP000295793">
    <property type="component" value="Unassembled WGS sequence"/>
</dbReference>
<comment type="caution">
    <text evidence="2">The sequence shown here is derived from an EMBL/GenBank/DDBJ whole genome shotgun (WGS) entry which is preliminary data.</text>
</comment>